<proteinExistence type="predicted"/>
<keyword evidence="3 5" id="KW-1133">Transmembrane helix</keyword>
<dbReference type="EMBL" id="JAFFPU010000075">
    <property type="protein sequence ID" value="MBM9579462.1"/>
    <property type="molecule type" value="Genomic_DNA"/>
</dbReference>
<keyword evidence="4 5" id="KW-0472">Membrane</keyword>
<gene>
    <name evidence="7" type="ORF">JWG45_20160</name>
</gene>
<feature type="transmembrane region" description="Helical" evidence="5">
    <location>
        <begin position="31"/>
        <end position="48"/>
    </location>
</feature>
<evidence type="ECO:0000256" key="1">
    <source>
        <dbReference type="ARBA" id="ARBA00004370"/>
    </source>
</evidence>
<feature type="transmembrane region" description="Helical" evidence="5">
    <location>
        <begin position="69"/>
        <end position="97"/>
    </location>
</feature>
<evidence type="ECO:0000313" key="8">
    <source>
        <dbReference type="Proteomes" id="UP000724686"/>
    </source>
</evidence>
<dbReference type="Pfam" id="PF04116">
    <property type="entry name" value="FA_hydroxylase"/>
    <property type="match status" value="1"/>
</dbReference>
<feature type="transmembrane region" description="Helical" evidence="5">
    <location>
        <begin position="7"/>
        <end position="25"/>
    </location>
</feature>
<feature type="domain" description="Fatty acid hydroxylase" evidence="6">
    <location>
        <begin position="114"/>
        <end position="249"/>
    </location>
</feature>
<evidence type="ECO:0000256" key="3">
    <source>
        <dbReference type="ARBA" id="ARBA00022989"/>
    </source>
</evidence>
<feature type="transmembrane region" description="Helical" evidence="5">
    <location>
        <begin position="109"/>
        <end position="127"/>
    </location>
</feature>
<evidence type="ECO:0000313" key="7">
    <source>
        <dbReference type="EMBL" id="MBM9579462.1"/>
    </source>
</evidence>
<evidence type="ECO:0000259" key="6">
    <source>
        <dbReference type="Pfam" id="PF04116"/>
    </source>
</evidence>
<protein>
    <submittedName>
        <fullName evidence="7">Sterol desaturase family protein</fullName>
    </submittedName>
</protein>
<dbReference type="PANTHER" id="PTHR11863">
    <property type="entry name" value="STEROL DESATURASE"/>
    <property type="match status" value="1"/>
</dbReference>
<evidence type="ECO:0000256" key="5">
    <source>
        <dbReference type="SAM" id="Phobius"/>
    </source>
</evidence>
<comment type="subcellular location">
    <subcellularLocation>
        <location evidence="1">Membrane</location>
    </subcellularLocation>
</comment>
<dbReference type="RefSeq" id="WP_205281392.1">
    <property type="nucleotide sequence ID" value="NZ_JAFFPU010000075.1"/>
</dbReference>
<dbReference type="InterPro" id="IPR006694">
    <property type="entry name" value="Fatty_acid_hydroxylase"/>
</dbReference>
<evidence type="ECO:0000256" key="2">
    <source>
        <dbReference type="ARBA" id="ARBA00022692"/>
    </source>
</evidence>
<accession>A0ABS2UGH5</accession>
<sequence>MAILKNGVKRIGFPILFFSFVWILFRYPGNVWIGYGSVSFLVFLGILLERFLPFEKEWNKKDSDQKSDFVFFLIQPILGPLTGSLVAVATIGLMKYFEISSPDLQNTTLIFQVVLGMSLSGLIPYWLHRFAHVGGGFFWRAHAIHHSPKKLYWMNAFRSHPFNTIWNTAGLLLPSVILGLHTDAVLIVGLLNNFVSIYNHMNIDFRLGFLNTIFNMNELHRWHHSEIPSEGNHNYSSGAFVIWDIIFGSYFLPSKKMNSDSVGLFKPEAYPSESLIKQFLFPICKCS</sequence>
<evidence type="ECO:0000256" key="4">
    <source>
        <dbReference type="ARBA" id="ARBA00023136"/>
    </source>
</evidence>
<dbReference type="Proteomes" id="UP000724686">
    <property type="component" value="Unassembled WGS sequence"/>
</dbReference>
<keyword evidence="2 5" id="KW-0812">Transmembrane</keyword>
<keyword evidence="8" id="KW-1185">Reference proteome</keyword>
<comment type="caution">
    <text evidence="7">The sequence shown here is derived from an EMBL/GenBank/DDBJ whole genome shotgun (WGS) entry which is preliminary data.</text>
</comment>
<organism evidence="7 8">
    <name type="scientific">Leptospira ainlahdjerensis</name>
    <dbReference type="NCBI Taxonomy" id="2810033"/>
    <lineage>
        <taxon>Bacteria</taxon>
        <taxon>Pseudomonadati</taxon>
        <taxon>Spirochaetota</taxon>
        <taxon>Spirochaetia</taxon>
        <taxon>Leptospirales</taxon>
        <taxon>Leptospiraceae</taxon>
        <taxon>Leptospira</taxon>
    </lineage>
</organism>
<reference evidence="7 8" key="1">
    <citation type="submission" date="2021-02" db="EMBL/GenBank/DDBJ databases">
        <title>Leptospira ainlahdjerensis sp. nov., Leptospira ainazelensis sp. nov., Leptospira abararensis sp. nov. and Leptospira chreensis sp. nov., four new species isolated from water sources in Algeria.</title>
        <authorList>
            <person name="Amara Korba A."/>
            <person name="Kainiu M."/>
            <person name="Vincent A.T."/>
            <person name="Mariet J.-F."/>
            <person name="Veyrier F.J."/>
            <person name="Goarant C."/>
            <person name="Picardeau M."/>
        </authorList>
    </citation>
    <scope>NUCLEOTIDE SEQUENCE [LARGE SCALE GENOMIC DNA]</scope>
    <source>
        <strain evidence="7 8">201903070</strain>
    </source>
</reference>
<dbReference type="InterPro" id="IPR050307">
    <property type="entry name" value="Sterol_Desaturase_Related"/>
</dbReference>
<name>A0ABS2UGH5_9LEPT</name>